<sequence>MKKLIKSLSAIGLVVTTSTVVISCEKTIPASLVSLGNPSTLNQIDIGQKTSLPIAINNSIEGSTLKVVSSDPKVLTAEVVENEISIEGIGIGDAFITVSYENALDIKIKIKVVAFEKKDLSKIILDLGKPSEETPSKEDIIKALNARIDEKLTEEDDITIEITAKSSTNYAYFTIKAKEKSQFVTGELRNEIKEVDANEPNESGGSTKKSEAPNQSENNE</sequence>
<proteinExistence type="predicted"/>
<evidence type="ECO:0000256" key="1">
    <source>
        <dbReference type="SAM" id="MobiDB-lite"/>
    </source>
</evidence>
<protein>
    <submittedName>
        <fullName evidence="2">Uncharacterized protein</fullName>
    </submittedName>
</protein>
<dbReference type="RefSeq" id="WP_104205839.1">
    <property type="nucleotide sequence ID" value="NZ_PHND01000001.1"/>
</dbReference>
<name>A0A8E2QYX1_9MOLU</name>
<comment type="caution">
    <text evidence="2">The sequence shown here is derived from an EMBL/GenBank/DDBJ whole genome shotgun (WGS) entry which is preliminary data.</text>
</comment>
<dbReference type="AlphaFoldDB" id="A0A8E2QYX1"/>
<gene>
    <name evidence="2" type="ORF">EELLY_v1c04280</name>
</gene>
<feature type="compositionally biased region" description="Polar residues" evidence="1">
    <location>
        <begin position="200"/>
        <end position="220"/>
    </location>
</feature>
<dbReference type="GO" id="GO:0016020">
    <property type="term" value="C:membrane"/>
    <property type="evidence" value="ECO:0007669"/>
    <property type="project" value="InterPro"/>
</dbReference>
<organism evidence="2 3">
    <name type="scientific">Entomoplasma ellychniae</name>
    <dbReference type="NCBI Taxonomy" id="2114"/>
    <lineage>
        <taxon>Bacteria</taxon>
        <taxon>Bacillati</taxon>
        <taxon>Mycoplasmatota</taxon>
        <taxon>Mollicutes</taxon>
        <taxon>Entomoplasmatales</taxon>
        <taxon>Entomoplasmataceae</taxon>
        <taxon>Entomoplasma</taxon>
    </lineage>
</organism>
<reference evidence="2 3" key="1">
    <citation type="submission" date="2017-11" db="EMBL/GenBank/DDBJ databases">
        <title>Genome sequence of Entomoplasma ellychniae ELCN-1 (ATCC 43707).</title>
        <authorList>
            <person name="Lo W.-S."/>
            <person name="Gasparich G.E."/>
            <person name="Kuo C.-H."/>
        </authorList>
    </citation>
    <scope>NUCLEOTIDE SEQUENCE [LARGE SCALE GENOMIC DNA]</scope>
    <source>
        <strain evidence="2 3">ELCN-1</strain>
    </source>
</reference>
<evidence type="ECO:0000313" key="2">
    <source>
        <dbReference type="EMBL" id="PPE04748.1"/>
    </source>
</evidence>
<evidence type="ECO:0000313" key="3">
    <source>
        <dbReference type="Proteomes" id="UP000239010"/>
    </source>
</evidence>
<dbReference type="Proteomes" id="UP000239010">
    <property type="component" value="Unassembled WGS sequence"/>
</dbReference>
<feature type="region of interest" description="Disordered" evidence="1">
    <location>
        <begin position="191"/>
        <end position="220"/>
    </location>
</feature>
<keyword evidence="3" id="KW-1185">Reference proteome</keyword>
<accession>A0A8E2QYX1</accession>
<dbReference type="PROSITE" id="PS51257">
    <property type="entry name" value="PROKAR_LIPOPROTEIN"/>
    <property type="match status" value="1"/>
</dbReference>
<dbReference type="EMBL" id="PHND01000001">
    <property type="protein sequence ID" value="PPE04748.1"/>
    <property type="molecule type" value="Genomic_DNA"/>
</dbReference>